<protein>
    <recommendedName>
        <fullName evidence="4">Type II secretion system protein GspF domain-containing protein</fullName>
    </recommendedName>
</protein>
<keyword evidence="1" id="KW-1133">Transmembrane helix</keyword>
<dbReference type="RefSeq" id="WP_390331449.1">
    <property type="nucleotide sequence ID" value="NZ_JBHRTP010000024.1"/>
</dbReference>
<keyword evidence="1" id="KW-0812">Transmembrane</keyword>
<proteinExistence type="predicted"/>
<keyword evidence="1" id="KW-0472">Membrane</keyword>
<organism evidence="2 3">
    <name type="scientific">Undibacterium arcticum</name>
    <dbReference type="NCBI Taxonomy" id="1762892"/>
    <lineage>
        <taxon>Bacteria</taxon>
        <taxon>Pseudomonadati</taxon>
        <taxon>Pseudomonadota</taxon>
        <taxon>Betaproteobacteria</taxon>
        <taxon>Burkholderiales</taxon>
        <taxon>Oxalobacteraceae</taxon>
        <taxon>Undibacterium</taxon>
    </lineage>
</organism>
<dbReference type="Proteomes" id="UP001595530">
    <property type="component" value="Unassembled WGS sequence"/>
</dbReference>
<keyword evidence="3" id="KW-1185">Reference proteome</keyword>
<evidence type="ECO:0000313" key="2">
    <source>
        <dbReference type="EMBL" id="MFC3108239.1"/>
    </source>
</evidence>
<evidence type="ECO:0000313" key="3">
    <source>
        <dbReference type="Proteomes" id="UP001595530"/>
    </source>
</evidence>
<accession>A0ABV7F259</accession>
<evidence type="ECO:0008006" key="4">
    <source>
        <dbReference type="Google" id="ProtNLM"/>
    </source>
</evidence>
<name>A0ABV7F259_9BURK</name>
<gene>
    <name evidence="2" type="ORF">ACFOFO_09735</name>
</gene>
<reference evidence="3" key="1">
    <citation type="journal article" date="2019" name="Int. J. Syst. Evol. Microbiol.">
        <title>The Global Catalogue of Microorganisms (GCM) 10K type strain sequencing project: providing services to taxonomists for standard genome sequencing and annotation.</title>
        <authorList>
            <consortium name="The Broad Institute Genomics Platform"/>
            <consortium name="The Broad Institute Genome Sequencing Center for Infectious Disease"/>
            <person name="Wu L."/>
            <person name="Ma J."/>
        </authorList>
    </citation>
    <scope>NUCLEOTIDE SEQUENCE [LARGE SCALE GENOMIC DNA]</scope>
    <source>
        <strain evidence="3">KCTC 42986</strain>
    </source>
</reference>
<comment type="caution">
    <text evidence="2">The sequence shown here is derived from an EMBL/GenBank/DDBJ whole genome shotgun (WGS) entry which is preliminary data.</text>
</comment>
<sequence length="227" mass="26006">MDIPPLIEIGSDPVWLFALFGVFLLFFHAWLVYWKPIGDIGWKRVDYLWLSVAVIGLVGQSTQVRQHWYASAYDISHYRVEGALMALKRRADFSIGPAICRTFVRTEYSPTNFDQVQAEYNYACAEFTRLTKEVRSVEGNRDVGFLDLLDTSLTRNKLTDSILIETLANLETAHRGFIDALKERSNSKYKTQTTANEFVLIVLSPFLLMFALALRIAKVTGEIRLKR</sequence>
<dbReference type="EMBL" id="JBHRTP010000024">
    <property type="protein sequence ID" value="MFC3108239.1"/>
    <property type="molecule type" value="Genomic_DNA"/>
</dbReference>
<feature type="transmembrane region" description="Helical" evidence="1">
    <location>
        <begin position="198"/>
        <end position="217"/>
    </location>
</feature>
<feature type="transmembrane region" description="Helical" evidence="1">
    <location>
        <begin position="14"/>
        <end position="33"/>
    </location>
</feature>
<evidence type="ECO:0000256" key="1">
    <source>
        <dbReference type="SAM" id="Phobius"/>
    </source>
</evidence>